<reference evidence="1 2" key="1">
    <citation type="submission" date="2016-06" db="EMBL/GenBank/DDBJ databases">
        <authorList>
            <person name="Kjaerup R.B."/>
            <person name="Dalgaard T.S."/>
            <person name="Juul-Madsen H.R."/>
        </authorList>
    </citation>
    <scope>NUCLEOTIDE SEQUENCE [LARGE SCALE GENOMIC DNA]</scope>
    <source>
        <strain evidence="1 2">DSM 45626</strain>
    </source>
</reference>
<dbReference type="AlphaFoldDB" id="A0A1C4X360"/>
<evidence type="ECO:0008006" key="3">
    <source>
        <dbReference type="Google" id="ProtNLM"/>
    </source>
</evidence>
<protein>
    <recommendedName>
        <fullName evidence="3">Flavin reductase</fullName>
    </recommendedName>
</protein>
<evidence type="ECO:0000313" key="1">
    <source>
        <dbReference type="EMBL" id="SCF02898.1"/>
    </source>
</evidence>
<dbReference type="EMBL" id="FMCW01000021">
    <property type="protein sequence ID" value="SCF02898.1"/>
    <property type="molecule type" value="Genomic_DNA"/>
</dbReference>
<dbReference type="RefSeq" id="WP_091283008.1">
    <property type="nucleotide sequence ID" value="NZ_FMCW01000021.1"/>
</dbReference>
<organism evidence="1 2">
    <name type="scientific">Micromonospora haikouensis</name>
    <dbReference type="NCBI Taxonomy" id="686309"/>
    <lineage>
        <taxon>Bacteria</taxon>
        <taxon>Bacillati</taxon>
        <taxon>Actinomycetota</taxon>
        <taxon>Actinomycetes</taxon>
        <taxon>Micromonosporales</taxon>
        <taxon>Micromonosporaceae</taxon>
        <taxon>Micromonospora</taxon>
    </lineage>
</organism>
<gene>
    <name evidence="1" type="ORF">GA0070558_12179</name>
</gene>
<accession>A0A1C4X360</accession>
<name>A0A1C4X360_9ACTN</name>
<evidence type="ECO:0000313" key="2">
    <source>
        <dbReference type="Proteomes" id="UP000199375"/>
    </source>
</evidence>
<sequence length="83" mass="9367">MARIPRPHLPVRPIWLCRACGHPWPCGTARLSLLTEYRGNRMALLIHLATLKVEAEEQLARLTPGATPAELTERFLSWARARG</sequence>
<dbReference type="Proteomes" id="UP000199375">
    <property type="component" value="Unassembled WGS sequence"/>
</dbReference>
<proteinExistence type="predicted"/>